<dbReference type="GO" id="GO:0032259">
    <property type="term" value="P:methylation"/>
    <property type="evidence" value="ECO:0007669"/>
    <property type="project" value="UniProtKB-KW"/>
</dbReference>
<evidence type="ECO:0000313" key="4">
    <source>
        <dbReference type="EMBL" id="KKL50137.1"/>
    </source>
</evidence>
<dbReference type="GO" id="GO:0001734">
    <property type="term" value="F:mRNA m(6)A methyltransferase activity"/>
    <property type="evidence" value="ECO:0007669"/>
    <property type="project" value="UniProtKB-ARBA"/>
</dbReference>
<name>A0A0F9FG72_9ZZZZ</name>
<dbReference type="AlphaFoldDB" id="A0A0F9FG72"/>
<evidence type="ECO:0000256" key="3">
    <source>
        <dbReference type="ARBA" id="ARBA00022691"/>
    </source>
</evidence>
<dbReference type="InterPro" id="IPR007757">
    <property type="entry name" value="MT-A70-like"/>
</dbReference>
<organism evidence="4">
    <name type="scientific">marine sediment metagenome</name>
    <dbReference type="NCBI Taxonomy" id="412755"/>
    <lineage>
        <taxon>unclassified sequences</taxon>
        <taxon>metagenomes</taxon>
        <taxon>ecological metagenomes</taxon>
    </lineage>
</organism>
<comment type="caution">
    <text evidence="4">The sequence shown here is derived from an EMBL/GenBank/DDBJ whole genome shotgun (WGS) entry which is preliminary data.</text>
</comment>
<dbReference type="PANTHER" id="PTHR12829">
    <property type="entry name" value="N6-ADENOSINE-METHYLTRANSFERASE"/>
    <property type="match status" value="1"/>
</dbReference>
<dbReference type="SUPFAM" id="SSF53335">
    <property type="entry name" value="S-adenosyl-L-methionine-dependent methyltransferases"/>
    <property type="match status" value="1"/>
</dbReference>
<reference evidence="4" key="1">
    <citation type="journal article" date="2015" name="Nature">
        <title>Complex archaea that bridge the gap between prokaryotes and eukaryotes.</title>
        <authorList>
            <person name="Spang A."/>
            <person name="Saw J.H."/>
            <person name="Jorgensen S.L."/>
            <person name="Zaremba-Niedzwiedzka K."/>
            <person name="Martijn J."/>
            <person name="Lind A.E."/>
            <person name="van Eijk R."/>
            <person name="Schleper C."/>
            <person name="Guy L."/>
            <person name="Ettema T.J."/>
        </authorList>
    </citation>
    <scope>NUCLEOTIDE SEQUENCE</scope>
</reference>
<dbReference type="EMBL" id="LAZR01032708">
    <property type="protein sequence ID" value="KKL50137.1"/>
    <property type="molecule type" value="Genomic_DNA"/>
</dbReference>
<sequence length="193" mass="22171">MELPSKKYQIIYADPPWDYSDVHTWRKMGGGVRGKYNTMNIDDICNMKVGEIAEDNSLLFLWVTFPNLKEGLRVIESWGFEYVTIGFTWIKLNKENGKPFFGIGYYTKSNAEICLIGRKGKPSKLKVSDTVSSVIISKKREHSRKPDEARKRIIDLCGDASKIELFARQKIEGWDVWGNEIPDETQKLLETTA</sequence>
<evidence type="ECO:0000256" key="1">
    <source>
        <dbReference type="ARBA" id="ARBA00022603"/>
    </source>
</evidence>
<dbReference type="PROSITE" id="PS51143">
    <property type="entry name" value="MT_A70"/>
    <property type="match status" value="1"/>
</dbReference>
<proteinExistence type="predicted"/>
<dbReference type="Pfam" id="PF05063">
    <property type="entry name" value="MT-A70"/>
    <property type="match status" value="1"/>
</dbReference>
<dbReference type="GO" id="GO:0003676">
    <property type="term" value="F:nucleic acid binding"/>
    <property type="evidence" value="ECO:0007669"/>
    <property type="project" value="InterPro"/>
</dbReference>
<keyword evidence="1" id="KW-0489">Methyltransferase</keyword>
<gene>
    <name evidence="4" type="ORF">LCGC14_2308480</name>
</gene>
<dbReference type="PROSITE" id="PS00092">
    <property type="entry name" value="N6_MTASE"/>
    <property type="match status" value="1"/>
</dbReference>
<accession>A0A0F9FG72</accession>
<evidence type="ECO:0008006" key="5">
    <source>
        <dbReference type="Google" id="ProtNLM"/>
    </source>
</evidence>
<dbReference type="Gene3D" id="3.40.50.150">
    <property type="entry name" value="Vaccinia Virus protein VP39"/>
    <property type="match status" value="1"/>
</dbReference>
<dbReference type="InterPro" id="IPR029063">
    <property type="entry name" value="SAM-dependent_MTases_sf"/>
</dbReference>
<protein>
    <recommendedName>
        <fullName evidence="5">DNA methyltransferase</fullName>
    </recommendedName>
</protein>
<keyword evidence="3" id="KW-0949">S-adenosyl-L-methionine</keyword>
<evidence type="ECO:0000256" key="2">
    <source>
        <dbReference type="ARBA" id="ARBA00022679"/>
    </source>
</evidence>
<keyword evidence="2" id="KW-0808">Transferase</keyword>
<dbReference type="PANTHER" id="PTHR12829:SF7">
    <property type="entry name" value="N6-ADENOSINE-METHYLTRANSFERASE CATALYTIC SUBUNIT"/>
    <property type="match status" value="1"/>
</dbReference>
<dbReference type="InterPro" id="IPR002052">
    <property type="entry name" value="DNA_methylase_N6_adenine_CS"/>
</dbReference>